<feature type="compositionally biased region" description="Basic and acidic residues" evidence="1">
    <location>
        <begin position="422"/>
        <end position="437"/>
    </location>
</feature>
<feature type="region of interest" description="Disordered" evidence="1">
    <location>
        <begin position="388"/>
        <end position="523"/>
    </location>
</feature>
<feature type="compositionally biased region" description="Polar residues" evidence="1">
    <location>
        <begin position="13"/>
        <end position="32"/>
    </location>
</feature>
<feature type="compositionally biased region" description="Polar residues" evidence="1">
    <location>
        <begin position="286"/>
        <end position="303"/>
    </location>
</feature>
<feature type="compositionally biased region" description="Basic residues" evidence="1">
    <location>
        <begin position="98"/>
        <end position="107"/>
    </location>
</feature>
<sequence>MQPLSSKIRKTTSKTFYLQPNETLQTSNPSSISRKRPHSDDLSNVSSNTTTNHIGDVHSRPSPKRQRGEEWPLTNNVDISVLDGSVLSSPASSVKPSPPHKKRHGRKDTRASKFQEGSLNDKPSKKPPAELIGEENAMESYLAANNEKSKDVVMQDVEHLSGRPTSGVFRFGKALANAFNPVWNGLNGIWRDKEQSNDSARIGSDDQKEDIAKAYSALKAAGFSGMKSTISLSSKGNSASQPPSKRSSFRDSAIDMSEGSTHRPSHETVSSKHLSLPVEGTRSHSKSPGSDANPSRRSFSHLRSPSMADIKADLKKVRSNVQLPSTRRRTSAQPVIPSIDSVISADNKDSHSTSLRRQSSKKDLARVQKLNKRVSDLETKLDAARSELNKSMLSAPPVPDVPSSSARKPFIPGALGSLPSERLLKRHLDERSKDKSPSSETGASFSERAKRVGSWLDVPSPNQVAADHKSTTHGRKSAEDHPHPANPTSPSSQLISAPLPVSPSSQLIPPLPPTPRGSFERADIDRLAANIASKVTDYTSTSHNHTGQPTPRGSSTFLSPPAMSPMRTRSKKRCGISPPPPSLSSAAKKGRRSSEHLDSPAAGKGKGALRSGKGNSKVVKIGKVQLGGMDKPLPEIQRENFDWDEDVF</sequence>
<feature type="compositionally biased region" description="Low complexity" evidence="1">
    <location>
        <begin position="498"/>
        <end position="508"/>
    </location>
</feature>
<feature type="compositionally biased region" description="Polar residues" evidence="1">
    <location>
        <begin position="538"/>
        <end position="558"/>
    </location>
</feature>
<feature type="compositionally biased region" description="Polar residues" evidence="1">
    <location>
        <begin position="229"/>
        <end position="246"/>
    </location>
</feature>
<dbReference type="AlphaFoldDB" id="A0AA43QK80"/>
<feature type="compositionally biased region" description="Polar residues" evidence="1">
    <location>
        <begin position="486"/>
        <end position="495"/>
    </location>
</feature>
<reference evidence="2" key="1">
    <citation type="journal article" date="2023" name="Genome Biol. Evol.">
        <title>First Whole Genome Sequence and Flow Cytometry Genome Size Data for the Lichen-Forming Fungus Ramalina farinacea (Ascomycota).</title>
        <authorList>
            <person name="Llewellyn T."/>
            <person name="Mian S."/>
            <person name="Hill R."/>
            <person name="Leitch I.J."/>
            <person name="Gaya E."/>
        </authorList>
    </citation>
    <scope>NUCLEOTIDE SEQUENCE</scope>
    <source>
        <strain evidence="2">LIQ254RAFAR</strain>
    </source>
</reference>
<feature type="region of interest" description="Disordered" evidence="1">
    <location>
        <begin position="229"/>
        <end position="366"/>
    </location>
</feature>
<gene>
    <name evidence="2" type="ORF">OHK93_007305</name>
</gene>
<evidence type="ECO:0000313" key="2">
    <source>
        <dbReference type="EMBL" id="MDI1488031.1"/>
    </source>
</evidence>
<evidence type="ECO:0000313" key="3">
    <source>
        <dbReference type="Proteomes" id="UP001161017"/>
    </source>
</evidence>
<protein>
    <submittedName>
        <fullName evidence="2">Uncharacterized protein</fullName>
    </submittedName>
</protein>
<proteinExistence type="predicted"/>
<feature type="compositionally biased region" description="Polar residues" evidence="1">
    <location>
        <begin position="42"/>
        <end position="53"/>
    </location>
</feature>
<dbReference type="EMBL" id="JAPUFD010000006">
    <property type="protein sequence ID" value="MDI1488031.1"/>
    <property type="molecule type" value="Genomic_DNA"/>
</dbReference>
<organism evidence="2 3">
    <name type="scientific">Ramalina farinacea</name>
    <dbReference type="NCBI Taxonomy" id="258253"/>
    <lineage>
        <taxon>Eukaryota</taxon>
        <taxon>Fungi</taxon>
        <taxon>Dikarya</taxon>
        <taxon>Ascomycota</taxon>
        <taxon>Pezizomycotina</taxon>
        <taxon>Lecanoromycetes</taxon>
        <taxon>OSLEUM clade</taxon>
        <taxon>Lecanoromycetidae</taxon>
        <taxon>Lecanorales</taxon>
        <taxon>Lecanorineae</taxon>
        <taxon>Ramalinaceae</taxon>
        <taxon>Ramalina</taxon>
    </lineage>
</organism>
<evidence type="ECO:0000256" key="1">
    <source>
        <dbReference type="SAM" id="MobiDB-lite"/>
    </source>
</evidence>
<feature type="region of interest" description="Disordered" evidence="1">
    <location>
        <begin position="1"/>
        <end position="135"/>
    </location>
</feature>
<name>A0AA43QK80_9LECA</name>
<keyword evidence="3" id="KW-1185">Reference proteome</keyword>
<dbReference type="Proteomes" id="UP001161017">
    <property type="component" value="Unassembled WGS sequence"/>
</dbReference>
<feature type="compositionally biased region" description="Basic and acidic residues" evidence="1">
    <location>
        <begin position="466"/>
        <end position="483"/>
    </location>
</feature>
<comment type="caution">
    <text evidence="2">The sequence shown here is derived from an EMBL/GenBank/DDBJ whole genome shotgun (WGS) entry which is preliminary data.</text>
</comment>
<feature type="compositionally biased region" description="Basic and acidic residues" evidence="1">
    <location>
        <begin position="632"/>
        <end position="641"/>
    </location>
</feature>
<feature type="region of interest" description="Disordered" evidence="1">
    <location>
        <begin position="538"/>
        <end position="648"/>
    </location>
</feature>
<feature type="compositionally biased region" description="Basic and acidic residues" evidence="1">
    <location>
        <begin position="260"/>
        <end position="270"/>
    </location>
</feature>
<accession>A0AA43QK80</accession>
<feature type="compositionally biased region" description="Low complexity" evidence="1">
    <location>
        <begin position="85"/>
        <end position="95"/>
    </location>
</feature>